<reference evidence="2 3" key="1">
    <citation type="journal article" date="2019" name="Sci. Rep.">
        <title>Orb-weaving spider Araneus ventricosus genome elucidates the spidroin gene catalogue.</title>
        <authorList>
            <person name="Kono N."/>
            <person name="Nakamura H."/>
            <person name="Ohtoshi R."/>
            <person name="Moran D.A.P."/>
            <person name="Shinohara A."/>
            <person name="Yoshida Y."/>
            <person name="Fujiwara M."/>
            <person name="Mori M."/>
            <person name="Tomita M."/>
            <person name="Arakawa K."/>
        </authorList>
    </citation>
    <scope>NUCLEOTIDE SEQUENCE [LARGE SCALE GENOMIC DNA]</scope>
</reference>
<keyword evidence="1" id="KW-1133">Transmembrane helix</keyword>
<feature type="transmembrane region" description="Helical" evidence="1">
    <location>
        <begin position="7"/>
        <end position="25"/>
    </location>
</feature>
<dbReference type="AlphaFoldDB" id="A0A4Y2C4R3"/>
<keyword evidence="3" id="KW-1185">Reference proteome</keyword>
<keyword evidence="1" id="KW-0812">Transmembrane</keyword>
<keyword evidence="1" id="KW-0472">Membrane</keyword>
<dbReference type="EMBL" id="BGPR01000144">
    <property type="protein sequence ID" value="GBL99073.1"/>
    <property type="molecule type" value="Genomic_DNA"/>
</dbReference>
<evidence type="ECO:0000313" key="2">
    <source>
        <dbReference type="EMBL" id="GBL99073.1"/>
    </source>
</evidence>
<name>A0A4Y2C4R3_ARAVE</name>
<comment type="caution">
    <text evidence="2">The sequence shown here is derived from an EMBL/GenBank/DDBJ whole genome shotgun (WGS) entry which is preliminary data.</text>
</comment>
<evidence type="ECO:0000256" key="1">
    <source>
        <dbReference type="SAM" id="Phobius"/>
    </source>
</evidence>
<dbReference type="OrthoDB" id="6436694at2759"/>
<gene>
    <name evidence="2" type="ORF">AVEN_227570_1</name>
</gene>
<dbReference type="Proteomes" id="UP000499080">
    <property type="component" value="Unassembled WGS sequence"/>
</dbReference>
<protein>
    <submittedName>
        <fullName evidence="2">Uncharacterized protein</fullName>
    </submittedName>
</protein>
<accession>A0A4Y2C4R3</accession>
<sequence length="488" mass="57796">MYFFKCIRLLLFYVGQAVFWIYTTVTRRRSIHREYLLLRLLEPHDFAKKFKKHDEVRRKYFYCQILNDMMTAVINSDLINLKWLACIIQCVNDELNNLDFQTFFRNADNSLKDTNLIILSCKYNSVQALDFIFDHGCTIIDNLSTKFGNTTWLPTDVDENQHNAFYYAIRSTNVNLLSILISKWPDNYFDSHKEELDEILSSANSELKLKNVPIDKSMELFVRDKLINLRFFSSPPNFQKNVKIRLDWIGKRAELVIKNIDLLKNYLFNNQNVNEKFLLIAKYITKDIHILKRQLKCTYDKLPWEEIEFCLATFISISRRYCKMNPLYIYVLKKRRLLRQLQYFSIVLQKEMSLISTNPNRYNLVSFPRLSREEIIEIITKSEPIFQELHNDFKEIRDYYSLEIINNSVNLALAVNPDETLNASLVITRSLLVIGEHLKNTLESPNLSDEASEHLLVSLSRNTREILAQARNYLSHEDSLIERKRDVT</sequence>
<organism evidence="2 3">
    <name type="scientific">Araneus ventricosus</name>
    <name type="common">Orbweaver spider</name>
    <name type="synonym">Epeira ventricosa</name>
    <dbReference type="NCBI Taxonomy" id="182803"/>
    <lineage>
        <taxon>Eukaryota</taxon>
        <taxon>Metazoa</taxon>
        <taxon>Ecdysozoa</taxon>
        <taxon>Arthropoda</taxon>
        <taxon>Chelicerata</taxon>
        <taxon>Arachnida</taxon>
        <taxon>Araneae</taxon>
        <taxon>Araneomorphae</taxon>
        <taxon>Entelegynae</taxon>
        <taxon>Araneoidea</taxon>
        <taxon>Araneidae</taxon>
        <taxon>Araneus</taxon>
    </lineage>
</organism>
<proteinExistence type="predicted"/>
<evidence type="ECO:0000313" key="3">
    <source>
        <dbReference type="Proteomes" id="UP000499080"/>
    </source>
</evidence>